<dbReference type="EMBL" id="CDPU01000008">
    <property type="protein sequence ID" value="CEO47713.1"/>
    <property type="molecule type" value="Genomic_DNA"/>
</dbReference>
<gene>
    <name evidence="1" type="ORF">BN869_000003768_1</name>
    <name evidence="2" type="ORF">IM811_010940</name>
</gene>
<protein>
    <recommendedName>
        <fullName evidence="3">F-box domain-containing protein</fullName>
    </recommendedName>
</protein>
<dbReference type="EMBL" id="JADCTT010000003">
    <property type="protein sequence ID" value="KAF9755499.1"/>
    <property type="molecule type" value="Genomic_DNA"/>
</dbReference>
<reference evidence="2" key="2">
    <citation type="submission" date="2020-10" db="EMBL/GenBank/DDBJ databases">
        <title>High-Quality Genome Resource of Clonostachys rosea strain S41 by Oxford Nanopore Long-Read Sequencing.</title>
        <authorList>
            <person name="Wang H."/>
        </authorList>
    </citation>
    <scope>NUCLEOTIDE SEQUENCE</scope>
    <source>
        <strain evidence="2">S41</strain>
    </source>
</reference>
<evidence type="ECO:0000313" key="1">
    <source>
        <dbReference type="EMBL" id="CEO47713.1"/>
    </source>
</evidence>
<reference evidence="1" key="1">
    <citation type="submission" date="2015-01" db="EMBL/GenBank/DDBJ databases">
        <authorList>
            <person name="Durling Mikael"/>
        </authorList>
    </citation>
    <scope>NUCLEOTIDE SEQUENCE</scope>
</reference>
<evidence type="ECO:0008006" key="3">
    <source>
        <dbReference type="Google" id="ProtNLM"/>
    </source>
</evidence>
<accession>A0A0B7JRS6</accession>
<dbReference type="AlphaFoldDB" id="A0A0B7JRS6"/>
<proteinExistence type="predicted"/>
<organism evidence="1">
    <name type="scientific">Bionectria ochroleuca</name>
    <name type="common">Gliocladium roseum</name>
    <dbReference type="NCBI Taxonomy" id="29856"/>
    <lineage>
        <taxon>Eukaryota</taxon>
        <taxon>Fungi</taxon>
        <taxon>Dikarya</taxon>
        <taxon>Ascomycota</taxon>
        <taxon>Pezizomycotina</taxon>
        <taxon>Sordariomycetes</taxon>
        <taxon>Hypocreomycetidae</taxon>
        <taxon>Hypocreales</taxon>
        <taxon>Bionectriaceae</taxon>
        <taxon>Clonostachys</taxon>
    </lineage>
</organism>
<evidence type="ECO:0000313" key="2">
    <source>
        <dbReference type="EMBL" id="KAF9755499.1"/>
    </source>
</evidence>
<sequence length="432" mass="47432">MGPTSTSILDLSPEILVQILEYLCPHCSGEVDGTDTRSLGTWDSHVVEASQSTLYGLSASCKAMRNIAQPFLYHYIVQTEKTGLLARTLLQRPSLAGAVEGLAITAVGFKGKDEETLSEEDLATLELRMQTVGTDALENDTSERENILGMLMLGHTPNVQKLSVFTDCFIPMMYYPDGALSCLTILRANCDDTGNGFGLSVLAGIMEAAPNLKTFVGYNLVRVSLKEGEIFSESVTEVNIAEAAISQEEFDMLIQGFPSLQVFRFETGGDSCYDIWCASPAEMAKSLLARKETLKKLNLSISARFYPDKKLVRDELIDDLSRMTALESIILSIDSIYTEFGAGIYDSDSDDDTDTLIDLLPESVRVLGIVDPSGLEDAIIRLAASAPERFPLLKKVLLEYVGEYEYKAYKKAFKKAGIKCVKSKRLDTIIHG</sequence>
<name>A0A0B7JRS6_BIOOC</name>
<dbReference type="Proteomes" id="UP000616885">
    <property type="component" value="Unassembled WGS sequence"/>
</dbReference>